<evidence type="ECO:0000256" key="2">
    <source>
        <dbReference type="ARBA" id="ARBA00022692"/>
    </source>
</evidence>
<protein>
    <recommendedName>
        <fullName evidence="6">ABC transmembrane type-1 domain-containing protein</fullName>
    </recommendedName>
</protein>
<keyword evidence="8" id="KW-1185">Reference proteome</keyword>
<comment type="caution">
    <text evidence="7">The sequence shown here is derived from an EMBL/GenBank/DDBJ whole genome shotgun (WGS) entry which is preliminary data.</text>
</comment>
<dbReference type="InterPro" id="IPR039421">
    <property type="entry name" value="Type_1_exporter"/>
</dbReference>
<evidence type="ECO:0000313" key="8">
    <source>
        <dbReference type="Proteomes" id="UP001630127"/>
    </source>
</evidence>
<proteinExistence type="predicted"/>
<dbReference type="EMBL" id="JBJUIK010000007">
    <property type="protein sequence ID" value="KAL3523818.1"/>
    <property type="molecule type" value="Genomic_DNA"/>
</dbReference>
<dbReference type="InterPro" id="IPR027417">
    <property type="entry name" value="P-loop_NTPase"/>
</dbReference>
<organism evidence="7 8">
    <name type="scientific">Cinchona calisaya</name>
    <dbReference type="NCBI Taxonomy" id="153742"/>
    <lineage>
        <taxon>Eukaryota</taxon>
        <taxon>Viridiplantae</taxon>
        <taxon>Streptophyta</taxon>
        <taxon>Embryophyta</taxon>
        <taxon>Tracheophyta</taxon>
        <taxon>Spermatophyta</taxon>
        <taxon>Magnoliopsida</taxon>
        <taxon>eudicotyledons</taxon>
        <taxon>Gunneridae</taxon>
        <taxon>Pentapetalae</taxon>
        <taxon>asterids</taxon>
        <taxon>lamiids</taxon>
        <taxon>Gentianales</taxon>
        <taxon>Rubiaceae</taxon>
        <taxon>Cinchonoideae</taxon>
        <taxon>Cinchoneae</taxon>
        <taxon>Cinchona</taxon>
    </lineage>
</organism>
<comment type="subcellular location">
    <subcellularLocation>
        <location evidence="1">Membrane</location>
        <topology evidence="1">Multi-pass membrane protein</topology>
    </subcellularLocation>
</comment>
<dbReference type="Pfam" id="PF00664">
    <property type="entry name" value="ABC_membrane"/>
    <property type="match status" value="1"/>
</dbReference>
<sequence length="393" mass="44541">MARKFFVGGNWKCDLHVAAQNCGVKKGGALALVEPFGWAPLYFGKEKYLTLLEPINLLIYNNRNIIYARHNASEAEMKEVARIANAHHFISSLPHGYDTHVRTRGVDLTLGKDKEFLTWEWPASAQTHLDRIHTDSTNDLVFAALPPHGQLFFESNGAIEGRLLVGLGVGRHWCHIHTRQCDNSCDCLIGMLLQRRLALVALAILPVLMISAVAQKLWLAGFLKGVQEIHRKALLVLEDAVRNVYTVVAFCADKAMNLYWLQLRKIFKKALSRVWLLDVHLAFHSFFFLHAMLSSYGTLPICQESVHEFGYSTEGVYVFLFPTFAFVEPFGLASYILKRRKSLTSVFEIIDRVPKIDPDDYSAMKPPNVYGSIELRNVSFRSTSTEQFQSHSQ</sequence>
<name>A0ABD3A254_9GENT</name>
<dbReference type="SUPFAM" id="SSF52540">
    <property type="entry name" value="P-loop containing nucleoside triphosphate hydrolases"/>
    <property type="match status" value="1"/>
</dbReference>
<keyword evidence="2 5" id="KW-0812">Transmembrane</keyword>
<dbReference type="Proteomes" id="UP001630127">
    <property type="component" value="Unassembled WGS sequence"/>
</dbReference>
<dbReference type="FunFam" id="1.20.1560.10:FF:000290">
    <property type="entry name" value="ABC transporter B family member 20"/>
    <property type="match status" value="1"/>
</dbReference>
<dbReference type="InterPro" id="IPR011527">
    <property type="entry name" value="ABC1_TM_dom"/>
</dbReference>
<accession>A0ABD3A254</accession>
<dbReference type="InterPro" id="IPR036640">
    <property type="entry name" value="ABC1_TM_sf"/>
</dbReference>
<feature type="transmembrane region" description="Helical" evidence="5">
    <location>
        <begin position="197"/>
        <end position="223"/>
    </location>
</feature>
<evidence type="ECO:0000256" key="5">
    <source>
        <dbReference type="SAM" id="Phobius"/>
    </source>
</evidence>
<keyword evidence="3 5" id="KW-1133">Transmembrane helix</keyword>
<evidence type="ECO:0000256" key="1">
    <source>
        <dbReference type="ARBA" id="ARBA00004141"/>
    </source>
</evidence>
<keyword evidence="4 5" id="KW-0472">Membrane</keyword>
<dbReference type="PANTHER" id="PTHR43394:SF18">
    <property type="entry name" value="ABC TRANSPORTER B FAMILY MEMBER 11-LIKE"/>
    <property type="match status" value="1"/>
</dbReference>
<dbReference type="Gene3D" id="1.20.1560.10">
    <property type="entry name" value="ABC transporter type 1, transmembrane domain"/>
    <property type="match status" value="1"/>
</dbReference>
<evidence type="ECO:0000256" key="3">
    <source>
        <dbReference type="ARBA" id="ARBA00022989"/>
    </source>
</evidence>
<feature type="transmembrane region" description="Helical" evidence="5">
    <location>
        <begin position="274"/>
        <end position="296"/>
    </location>
</feature>
<evidence type="ECO:0000259" key="6">
    <source>
        <dbReference type="Pfam" id="PF00664"/>
    </source>
</evidence>
<dbReference type="AlphaFoldDB" id="A0ABD3A254"/>
<evidence type="ECO:0000313" key="7">
    <source>
        <dbReference type="EMBL" id="KAL3523818.1"/>
    </source>
</evidence>
<dbReference type="SUPFAM" id="SSF90123">
    <property type="entry name" value="ABC transporter transmembrane region"/>
    <property type="match status" value="1"/>
</dbReference>
<feature type="transmembrane region" description="Helical" evidence="5">
    <location>
        <begin position="316"/>
        <end position="337"/>
    </location>
</feature>
<dbReference type="GO" id="GO:0016020">
    <property type="term" value="C:membrane"/>
    <property type="evidence" value="ECO:0007669"/>
    <property type="project" value="UniProtKB-SubCell"/>
</dbReference>
<dbReference type="PANTHER" id="PTHR43394">
    <property type="entry name" value="ATP-DEPENDENT PERMEASE MDL1, MITOCHONDRIAL"/>
    <property type="match status" value="1"/>
</dbReference>
<gene>
    <name evidence="7" type="ORF">ACH5RR_016652</name>
</gene>
<evidence type="ECO:0000256" key="4">
    <source>
        <dbReference type="ARBA" id="ARBA00023136"/>
    </source>
</evidence>
<reference evidence="7 8" key="1">
    <citation type="submission" date="2024-11" db="EMBL/GenBank/DDBJ databases">
        <title>A near-complete genome assembly of Cinchona calisaya.</title>
        <authorList>
            <person name="Lian D.C."/>
            <person name="Zhao X.W."/>
            <person name="Wei L."/>
        </authorList>
    </citation>
    <scope>NUCLEOTIDE SEQUENCE [LARGE SCALE GENOMIC DNA]</scope>
    <source>
        <tissue evidence="7">Nenye</tissue>
    </source>
</reference>
<feature type="domain" description="ABC transmembrane type-1" evidence="6">
    <location>
        <begin position="187"/>
        <end position="274"/>
    </location>
</feature>
<dbReference type="Gene3D" id="3.40.50.300">
    <property type="entry name" value="P-loop containing nucleotide triphosphate hydrolases"/>
    <property type="match status" value="2"/>
</dbReference>